<accession>A0A0F9SPQ8</accession>
<sequence>MGAHLVNGEFKSDKYPGCPAGKVPLSTKDPMAQDILATYAVWRRPVDAEFSDDLEEALRLDGYTSEAAIPPARTRTPRWTATPPTKPGLYWYALLSDRHPRYKCAVFFLNGKLMVAGTDDTPIPRGATTTRMGRSIVSTHR</sequence>
<organism evidence="1">
    <name type="scientific">marine sediment metagenome</name>
    <dbReference type="NCBI Taxonomy" id="412755"/>
    <lineage>
        <taxon>unclassified sequences</taxon>
        <taxon>metagenomes</taxon>
        <taxon>ecological metagenomes</taxon>
    </lineage>
</organism>
<dbReference type="EMBL" id="LAZR01000437">
    <property type="protein sequence ID" value="KKN68909.1"/>
    <property type="molecule type" value="Genomic_DNA"/>
</dbReference>
<name>A0A0F9SPQ8_9ZZZZ</name>
<dbReference type="AlphaFoldDB" id="A0A0F9SPQ8"/>
<reference evidence="1" key="1">
    <citation type="journal article" date="2015" name="Nature">
        <title>Complex archaea that bridge the gap between prokaryotes and eukaryotes.</title>
        <authorList>
            <person name="Spang A."/>
            <person name="Saw J.H."/>
            <person name="Jorgensen S.L."/>
            <person name="Zaremba-Niedzwiedzka K."/>
            <person name="Martijn J."/>
            <person name="Lind A.E."/>
            <person name="van Eijk R."/>
            <person name="Schleper C."/>
            <person name="Guy L."/>
            <person name="Ettema T.J."/>
        </authorList>
    </citation>
    <scope>NUCLEOTIDE SEQUENCE</scope>
</reference>
<evidence type="ECO:0000313" key="1">
    <source>
        <dbReference type="EMBL" id="KKN68909.1"/>
    </source>
</evidence>
<comment type="caution">
    <text evidence="1">The sequence shown here is derived from an EMBL/GenBank/DDBJ whole genome shotgun (WGS) entry which is preliminary data.</text>
</comment>
<gene>
    <name evidence="1" type="ORF">LCGC14_0446950</name>
</gene>
<proteinExistence type="predicted"/>
<protein>
    <submittedName>
        <fullName evidence="1">Uncharacterized protein</fullName>
    </submittedName>
</protein>